<evidence type="ECO:0000313" key="1">
    <source>
        <dbReference type="EMBL" id="MFC3631177.1"/>
    </source>
</evidence>
<sequence>MSVLPDFPEKSASGVRTTMPFFACAPSGFAACAAPVTAAEPAAEPAGRTTAIPLLRRNPGMKHAMAAIGAGLPPAVRQHVAPSGSAARADF</sequence>
<proteinExistence type="predicted"/>
<reference evidence="2" key="1">
    <citation type="journal article" date="2019" name="Int. J. Syst. Evol. Microbiol.">
        <title>The Global Catalogue of Microorganisms (GCM) 10K type strain sequencing project: providing services to taxonomists for standard genome sequencing and annotation.</title>
        <authorList>
            <consortium name="The Broad Institute Genomics Platform"/>
            <consortium name="The Broad Institute Genome Sequencing Center for Infectious Disease"/>
            <person name="Wu L."/>
            <person name="Ma J."/>
        </authorList>
    </citation>
    <scope>NUCLEOTIDE SEQUENCE [LARGE SCALE GENOMIC DNA]</scope>
    <source>
        <strain evidence="2">KCTC 42473</strain>
    </source>
</reference>
<accession>A0ABV7U7V7</accession>
<comment type="caution">
    <text evidence="1">The sequence shown here is derived from an EMBL/GenBank/DDBJ whole genome shotgun (WGS) entry which is preliminary data.</text>
</comment>
<dbReference type="RefSeq" id="WP_377763347.1">
    <property type="nucleotide sequence ID" value="NZ_JBHRXY010000021.1"/>
</dbReference>
<name>A0ABV7U7V7_9RHOB</name>
<organism evidence="1 2">
    <name type="scientific">Paracoccus angustae</name>
    <dbReference type="NCBI Taxonomy" id="1671480"/>
    <lineage>
        <taxon>Bacteria</taxon>
        <taxon>Pseudomonadati</taxon>
        <taxon>Pseudomonadota</taxon>
        <taxon>Alphaproteobacteria</taxon>
        <taxon>Rhodobacterales</taxon>
        <taxon>Paracoccaceae</taxon>
        <taxon>Paracoccus</taxon>
    </lineage>
</organism>
<protein>
    <submittedName>
        <fullName evidence="1">Uncharacterized protein</fullName>
    </submittedName>
</protein>
<gene>
    <name evidence="1" type="ORF">ACFOM8_17170</name>
</gene>
<evidence type="ECO:0000313" key="2">
    <source>
        <dbReference type="Proteomes" id="UP001595539"/>
    </source>
</evidence>
<dbReference type="EMBL" id="JBHRXY010000021">
    <property type="protein sequence ID" value="MFC3631177.1"/>
    <property type="molecule type" value="Genomic_DNA"/>
</dbReference>
<dbReference type="Proteomes" id="UP001595539">
    <property type="component" value="Unassembled WGS sequence"/>
</dbReference>
<keyword evidence="2" id="KW-1185">Reference proteome</keyword>